<dbReference type="PANTHER" id="PTHR34384">
    <property type="entry name" value="L-2,3-DIAMINOPROPANOATE--CITRATE LIGASE"/>
    <property type="match status" value="1"/>
</dbReference>
<name>A0A521F3N6_9BACL</name>
<dbReference type="EMBL" id="FXTI01000012">
    <property type="protein sequence ID" value="SMO90221.1"/>
    <property type="molecule type" value="Genomic_DNA"/>
</dbReference>
<dbReference type="InterPro" id="IPR022770">
    <property type="entry name" value="IucA/IucC-like_C"/>
</dbReference>
<dbReference type="Pfam" id="PF04183">
    <property type="entry name" value="IucA_IucC"/>
    <property type="match status" value="1"/>
</dbReference>
<reference evidence="5 6" key="1">
    <citation type="submission" date="2017-05" db="EMBL/GenBank/DDBJ databases">
        <authorList>
            <person name="Varghese N."/>
            <person name="Submissions S."/>
        </authorList>
    </citation>
    <scope>NUCLEOTIDE SEQUENCE [LARGE SCALE GENOMIC DNA]</scope>
    <source>
        <strain evidence="5 6">DSM 45474</strain>
    </source>
</reference>
<dbReference type="OrthoDB" id="2989563at2"/>
<dbReference type="InterPro" id="IPR007310">
    <property type="entry name" value="Aerobactin_biosyn_IucA/IucC_N"/>
</dbReference>
<accession>A0A521F3N6</accession>
<comment type="pathway">
    <text evidence="1">Siderophore biosynthesis.</text>
</comment>
<gene>
    <name evidence="5" type="ORF">SAMN06264849_11244</name>
</gene>
<organism evidence="5 6">
    <name type="scientific">Melghirimyces algeriensis</name>
    <dbReference type="NCBI Taxonomy" id="910412"/>
    <lineage>
        <taxon>Bacteria</taxon>
        <taxon>Bacillati</taxon>
        <taxon>Bacillota</taxon>
        <taxon>Bacilli</taxon>
        <taxon>Bacillales</taxon>
        <taxon>Thermoactinomycetaceae</taxon>
        <taxon>Melghirimyces</taxon>
    </lineage>
</organism>
<evidence type="ECO:0000313" key="5">
    <source>
        <dbReference type="EMBL" id="SMO90221.1"/>
    </source>
</evidence>
<evidence type="ECO:0000313" key="6">
    <source>
        <dbReference type="Proteomes" id="UP000315636"/>
    </source>
</evidence>
<proteinExistence type="inferred from homology"/>
<evidence type="ECO:0000256" key="2">
    <source>
        <dbReference type="ARBA" id="ARBA00007832"/>
    </source>
</evidence>
<dbReference type="AlphaFoldDB" id="A0A521F3N6"/>
<feature type="domain" description="Aerobactin siderophore biosynthesis IucA/IucC N-terminal" evidence="3">
    <location>
        <begin position="148"/>
        <end position="394"/>
    </location>
</feature>
<sequence>MKQTQNPTDWMIRAFQSQEAVQVRRRLFRQLVESLIYEGVLTPTVQEKKGVLLFEMKGRNRAGDCVVYRCQGERRFSFDRIRLVSPLVRADEEAVSLPLFLEEMQAGMGADPERLNQFARELEETWTKDTLCQYIRRLECRTVMDKKYDDLEGELMDGHPYHPSYKSRVGFALNDHLSYGPEFLPDIRPVWLAVRREHAHLIVTDHLSSEERLYTLSGMVKDELRIAADGMGEDPEGYVPIPVHPWQWEHIIAIHYQQALQTGDILYLGPSQDIYRPQQSIRTLANVTHPKRLSVKLSLSILNTSTSRVLAPHTVENAPKITNWLHKILKRDDYLREQCRLVLLGEVAGAVCQWPVSAPVKDRTYGAFSAIWRESLHTYLLPDEEAVPFNGLCQQDVDGVPLIDPWVRDQGVVTWTKAVLETAVPPILHLLYAYGIGMEAHAQNMVLIHRNGVPERIALKDFHDGIRFCTKHLTHPEEQPHLAATPEAHARVNRNSFIEAEDPQQVADFMLDAFFFVNLGELSIFLKDAYDLKEEQFWKMVRETVDQYQKRFSDLAPRFQVFDLFASKVEVEQLTKRRLFQETELRVHQVRNPLARITSKEGGNSLETE</sequence>
<evidence type="ECO:0000259" key="3">
    <source>
        <dbReference type="Pfam" id="PF04183"/>
    </source>
</evidence>
<dbReference type="Gene3D" id="3.30.310.280">
    <property type="match status" value="1"/>
</dbReference>
<evidence type="ECO:0000256" key="1">
    <source>
        <dbReference type="ARBA" id="ARBA00004924"/>
    </source>
</evidence>
<protein>
    <submittedName>
        <fullName evidence="5">Siderophore synthetase component</fullName>
    </submittedName>
</protein>
<dbReference type="Pfam" id="PF06276">
    <property type="entry name" value="FhuF"/>
    <property type="match status" value="1"/>
</dbReference>
<dbReference type="Gene3D" id="1.10.510.40">
    <property type="match status" value="1"/>
</dbReference>
<keyword evidence="6" id="KW-1185">Reference proteome</keyword>
<dbReference type="GO" id="GO:0019290">
    <property type="term" value="P:siderophore biosynthetic process"/>
    <property type="evidence" value="ECO:0007669"/>
    <property type="project" value="InterPro"/>
</dbReference>
<dbReference type="GO" id="GO:0016881">
    <property type="term" value="F:acid-amino acid ligase activity"/>
    <property type="evidence" value="ECO:0007669"/>
    <property type="project" value="UniProtKB-ARBA"/>
</dbReference>
<evidence type="ECO:0000259" key="4">
    <source>
        <dbReference type="Pfam" id="PF06276"/>
    </source>
</evidence>
<dbReference type="InterPro" id="IPR037455">
    <property type="entry name" value="LucA/IucC-like"/>
</dbReference>
<feature type="domain" description="Aerobactin siderophore biosynthesis IucA/IucC-like C-terminal" evidence="4">
    <location>
        <begin position="414"/>
        <end position="586"/>
    </location>
</feature>
<dbReference type="Gene3D" id="6.10.250.3370">
    <property type="match status" value="1"/>
</dbReference>
<dbReference type="PANTHER" id="PTHR34384:SF6">
    <property type="entry name" value="STAPHYLOFERRIN B SYNTHASE"/>
    <property type="match status" value="1"/>
</dbReference>
<dbReference type="Proteomes" id="UP000315636">
    <property type="component" value="Unassembled WGS sequence"/>
</dbReference>
<comment type="similarity">
    <text evidence="2">Belongs to the IucA/IucC family.</text>
</comment>